<evidence type="ECO:0000313" key="2">
    <source>
        <dbReference type="EMBL" id="OWY35065.1"/>
    </source>
</evidence>
<comment type="caution">
    <text evidence="2">The sequence shown here is derived from an EMBL/GenBank/DDBJ whole genome shotgun (WGS) entry which is preliminary data.</text>
</comment>
<dbReference type="InterPro" id="IPR052711">
    <property type="entry name" value="Zinc_ADH-like"/>
</dbReference>
<dbReference type="InterPro" id="IPR013149">
    <property type="entry name" value="ADH-like_C"/>
</dbReference>
<dbReference type="InterPro" id="IPR036291">
    <property type="entry name" value="NAD(P)-bd_dom_sf"/>
</dbReference>
<dbReference type="AlphaFoldDB" id="A0A225SUZ6"/>
<dbReference type="EMBL" id="NJGV01000007">
    <property type="protein sequence ID" value="OWY35065.1"/>
    <property type="molecule type" value="Genomic_DNA"/>
</dbReference>
<keyword evidence="3" id="KW-1185">Reference proteome</keyword>
<evidence type="ECO:0000259" key="1">
    <source>
        <dbReference type="SMART" id="SM00829"/>
    </source>
</evidence>
<reference evidence="2 3" key="1">
    <citation type="journal article" date="2010" name="Int. J. Syst. Evol. Microbiol.">
        <title>Reclassification of Herbaspirillum putei as a later heterotypic synonym of Herbaspirillum huttiense, with the description of H. huttiense subsp. huttiense subsp. nov. and H. huttiense subsp. putei subsp. nov., comb. nov., and description of Herbaspirillum aquaticum sp. nov.</title>
        <authorList>
            <person name="Dobritsa A.P."/>
            <person name="Reddy M.C."/>
            <person name="Samadpour M."/>
        </authorList>
    </citation>
    <scope>NUCLEOTIDE SEQUENCE [LARGE SCALE GENOMIC DNA]</scope>
    <source>
        <strain evidence="2 3">IEH 4430</strain>
    </source>
</reference>
<dbReference type="Pfam" id="PF00107">
    <property type="entry name" value="ADH_zinc_N"/>
    <property type="match status" value="1"/>
</dbReference>
<gene>
    <name evidence="2" type="ORF">CEJ45_09960</name>
</gene>
<dbReference type="SMART" id="SM00829">
    <property type="entry name" value="PKS_ER"/>
    <property type="match status" value="1"/>
</dbReference>
<dbReference type="InterPro" id="IPR011032">
    <property type="entry name" value="GroES-like_sf"/>
</dbReference>
<proteinExistence type="predicted"/>
<dbReference type="CDD" id="cd08276">
    <property type="entry name" value="MDR7"/>
    <property type="match status" value="1"/>
</dbReference>
<dbReference type="RefSeq" id="WP_088754972.1">
    <property type="nucleotide sequence ID" value="NZ_NJGV01000007.1"/>
</dbReference>
<dbReference type="InterPro" id="IPR013154">
    <property type="entry name" value="ADH-like_N"/>
</dbReference>
<evidence type="ECO:0000313" key="3">
    <source>
        <dbReference type="Proteomes" id="UP000214747"/>
    </source>
</evidence>
<dbReference type="PANTHER" id="PTHR45033">
    <property type="match status" value="1"/>
</dbReference>
<dbReference type="SUPFAM" id="SSF51735">
    <property type="entry name" value="NAD(P)-binding Rossmann-fold domains"/>
    <property type="match status" value="1"/>
</dbReference>
<accession>A0A225SUZ6</accession>
<dbReference type="GO" id="GO:0016491">
    <property type="term" value="F:oxidoreductase activity"/>
    <property type="evidence" value="ECO:0007669"/>
    <property type="project" value="InterPro"/>
</dbReference>
<dbReference type="Pfam" id="PF08240">
    <property type="entry name" value="ADH_N"/>
    <property type="match status" value="1"/>
</dbReference>
<dbReference type="InterPro" id="IPR020843">
    <property type="entry name" value="ER"/>
</dbReference>
<dbReference type="Gene3D" id="3.90.180.10">
    <property type="entry name" value="Medium-chain alcohol dehydrogenases, catalytic domain"/>
    <property type="match status" value="1"/>
</dbReference>
<dbReference type="Proteomes" id="UP000214747">
    <property type="component" value="Unassembled WGS sequence"/>
</dbReference>
<dbReference type="SUPFAM" id="SSF50129">
    <property type="entry name" value="GroES-like"/>
    <property type="match status" value="1"/>
</dbReference>
<protein>
    <submittedName>
        <fullName evidence="2">NAD(P)-dependent alcohol dehydrogenase</fullName>
    </submittedName>
</protein>
<organism evidence="2 3">
    <name type="scientific">Herbaspirillum aquaticum</name>
    <dbReference type="NCBI Taxonomy" id="568783"/>
    <lineage>
        <taxon>Bacteria</taxon>
        <taxon>Pseudomonadati</taxon>
        <taxon>Pseudomonadota</taxon>
        <taxon>Betaproteobacteria</taxon>
        <taxon>Burkholderiales</taxon>
        <taxon>Oxalobacteraceae</taxon>
        <taxon>Herbaspirillum</taxon>
    </lineage>
</organism>
<dbReference type="PANTHER" id="PTHR45033:SF2">
    <property type="entry name" value="ZINC-TYPE ALCOHOL DEHYDROGENASE-LIKE PROTEIN C1773.06C"/>
    <property type="match status" value="1"/>
</dbReference>
<sequence length="335" mass="35674">MRALQARRFAIDGLTLSEIDRPVPRRGEILVRVRAASLNYRDLAILCGGYMPQLPLPYTPCSDACGVVEAVGEDVSRFRVGERVIPVYIQGWRDGALTPEQRNGGSLGGPLTGVLQDYVVVPAEEAVAAPDYLDDDQASTLPIAALTAWSCLQQGRLQAGQTVLVQGTGGVALFAAQFARAAGARVIGLTSSDAKAALLRSLGVDTVINYRHTPAWGQSVREATGGRGVDIVVETTGSSLSESLTAVRFNGFVGVVGFVGGMETSLNIRQLIGPMIRMQGVVVGSRAALEAMIRMMALHQIRPLIDSRFPLAQAAEGFARMQRGEHSGKIVISFD</sequence>
<name>A0A225SUZ6_9BURK</name>
<feature type="domain" description="Enoyl reductase (ER)" evidence="1">
    <location>
        <begin position="9"/>
        <end position="332"/>
    </location>
</feature>
<dbReference type="Gene3D" id="3.40.50.720">
    <property type="entry name" value="NAD(P)-binding Rossmann-like Domain"/>
    <property type="match status" value="1"/>
</dbReference>